<feature type="transmembrane region" description="Helical" evidence="1">
    <location>
        <begin position="197"/>
        <end position="215"/>
    </location>
</feature>
<keyword evidence="1" id="KW-0812">Transmembrane</keyword>
<feature type="transmembrane region" description="Helical" evidence="1">
    <location>
        <begin position="13"/>
        <end position="32"/>
    </location>
</feature>
<keyword evidence="1" id="KW-0472">Membrane</keyword>
<evidence type="ECO:0000313" key="3">
    <source>
        <dbReference type="Proteomes" id="UP000249495"/>
    </source>
</evidence>
<organism evidence="2 3">
    <name type="scientific">Streptococcus ferus</name>
    <dbReference type="NCBI Taxonomy" id="1345"/>
    <lineage>
        <taxon>Bacteria</taxon>
        <taxon>Bacillati</taxon>
        <taxon>Bacillota</taxon>
        <taxon>Bacilli</taxon>
        <taxon>Lactobacillales</taxon>
        <taxon>Streptococcaceae</taxon>
        <taxon>Streptococcus</taxon>
    </lineage>
</organism>
<feature type="transmembrane region" description="Helical" evidence="1">
    <location>
        <begin position="79"/>
        <end position="97"/>
    </location>
</feature>
<sequence>MPDLSFLTQFKSVSFYLSVNAPLTLALICHFLGDFHLQSQKLADQKKQKFKALAIHLFWVGLPLLLTACFLHSELRGYFFKVWLAHVLIDFIKYLITKRGLVRESWEKYIFILDQVLHLTAIFCLFGAYRGLMVITDIPLSDYPTYPVLNVFLFLLIISKPVNILFKLFFRKYQPVGEEAAGTVEGAGALIGQLERLIMGIFLLFGQYAAIGLVFTAKSIARFDRISKSQAFAEYYLIGSLFSIISVLMAYALCLG</sequence>
<dbReference type="OrthoDB" id="5122730at2"/>
<dbReference type="RefSeq" id="WP_018029778.1">
    <property type="nucleotide sequence ID" value="NZ_JBGXUQ010000026.1"/>
</dbReference>
<feature type="transmembrane region" description="Helical" evidence="1">
    <location>
        <begin position="109"/>
        <end position="129"/>
    </location>
</feature>
<evidence type="ECO:0000256" key="1">
    <source>
        <dbReference type="SAM" id="Phobius"/>
    </source>
</evidence>
<dbReference type="AlphaFoldDB" id="A0A2X3VFX1"/>
<keyword evidence="3" id="KW-1185">Reference proteome</keyword>
<evidence type="ECO:0000313" key="2">
    <source>
        <dbReference type="EMBL" id="SQF40354.1"/>
    </source>
</evidence>
<dbReference type="Pfam" id="PF11750">
    <property type="entry name" value="DUF3307"/>
    <property type="match status" value="1"/>
</dbReference>
<proteinExistence type="predicted"/>
<feature type="transmembrane region" description="Helical" evidence="1">
    <location>
        <begin position="53"/>
        <end position="73"/>
    </location>
</feature>
<gene>
    <name evidence="2" type="primary">satE</name>
    <name evidence="2" type="ORF">NCTC12278_00921</name>
</gene>
<protein>
    <submittedName>
        <fullName evidence="2">Secretion and acid tolerance protein</fullName>
    </submittedName>
</protein>
<accession>A0A2X3VFX1</accession>
<name>A0A2X3VFX1_9STRE</name>
<dbReference type="InterPro" id="IPR021737">
    <property type="entry name" value="Phage_phiKZ_Orf197"/>
</dbReference>
<dbReference type="KEGG" id="sfer:NCTC12278_00921"/>
<feature type="transmembrane region" description="Helical" evidence="1">
    <location>
        <begin position="235"/>
        <end position="255"/>
    </location>
</feature>
<feature type="transmembrane region" description="Helical" evidence="1">
    <location>
        <begin position="149"/>
        <end position="170"/>
    </location>
</feature>
<dbReference type="STRING" id="1123303.GCA_000372425_00450"/>
<keyword evidence="1" id="KW-1133">Transmembrane helix</keyword>
<dbReference type="Proteomes" id="UP000249495">
    <property type="component" value="Chromosome 1"/>
</dbReference>
<reference evidence="2 3" key="1">
    <citation type="submission" date="2018-06" db="EMBL/GenBank/DDBJ databases">
        <authorList>
            <consortium name="Pathogen Informatics"/>
            <person name="Doyle S."/>
        </authorList>
    </citation>
    <scope>NUCLEOTIDE SEQUENCE [LARGE SCALE GENOMIC DNA]</scope>
    <source>
        <strain evidence="2 3">NCTC12278</strain>
    </source>
</reference>
<dbReference type="EMBL" id="LS483343">
    <property type="protein sequence ID" value="SQF40354.1"/>
    <property type="molecule type" value="Genomic_DNA"/>
</dbReference>